<feature type="compositionally biased region" description="Polar residues" evidence="3">
    <location>
        <begin position="933"/>
        <end position="950"/>
    </location>
</feature>
<feature type="compositionally biased region" description="Low complexity" evidence="3">
    <location>
        <begin position="176"/>
        <end position="185"/>
    </location>
</feature>
<feature type="region of interest" description="Disordered" evidence="3">
    <location>
        <begin position="690"/>
        <end position="716"/>
    </location>
</feature>
<feature type="compositionally biased region" description="Basic and acidic residues" evidence="3">
    <location>
        <begin position="690"/>
        <end position="699"/>
    </location>
</feature>
<keyword evidence="2" id="KW-0963">Cytoplasm</keyword>
<evidence type="ECO:0000259" key="4">
    <source>
        <dbReference type="PROSITE" id="PS50003"/>
    </source>
</evidence>
<dbReference type="PANTHER" id="PTHR46006:SF5">
    <property type="entry name" value="DH DOMAIN-CONTAINING PROTEIN"/>
    <property type="match status" value="1"/>
</dbReference>
<evidence type="ECO:0000313" key="7">
    <source>
        <dbReference type="Proteomes" id="UP001458880"/>
    </source>
</evidence>
<feature type="region of interest" description="Disordered" evidence="3">
    <location>
        <begin position="249"/>
        <end position="365"/>
    </location>
</feature>
<dbReference type="SUPFAM" id="SSF48065">
    <property type="entry name" value="DBL homology domain (DH-domain)"/>
    <property type="match status" value="1"/>
</dbReference>
<gene>
    <name evidence="6" type="ORF">QE152_g36169</name>
</gene>
<feature type="compositionally biased region" description="Low complexity" evidence="3">
    <location>
        <begin position="747"/>
        <end position="768"/>
    </location>
</feature>
<dbReference type="GO" id="GO:0031097">
    <property type="term" value="C:medial cortex"/>
    <property type="evidence" value="ECO:0007669"/>
    <property type="project" value="UniProtKB-ARBA"/>
</dbReference>
<dbReference type="PANTHER" id="PTHR46006">
    <property type="entry name" value="RHO GUANINE NUCLEOTIDE EXCHANGE FACTOR AT 64C, ISOFORM A"/>
    <property type="match status" value="1"/>
</dbReference>
<feature type="region of interest" description="Disordered" evidence="3">
    <location>
        <begin position="1067"/>
        <end position="1094"/>
    </location>
</feature>
<dbReference type="CDD" id="cd00160">
    <property type="entry name" value="RhoGEF"/>
    <property type="match status" value="1"/>
</dbReference>
<feature type="domain" description="DH" evidence="5">
    <location>
        <begin position="1312"/>
        <end position="1503"/>
    </location>
</feature>
<feature type="region of interest" description="Disordered" evidence="3">
    <location>
        <begin position="747"/>
        <end position="781"/>
    </location>
</feature>
<feature type="compositionally biased region" description="Basic and acidic residues" evidence="3">
    <location>
        <begin position="404"/>
        <end position="414"/>
    </location>
</feature>
<feature type="region of interest" description="Disordered" evidence="3">
    <location>
        <begin position="404"/>
        <end position="463"/>
    </location>
</feature>
<evidence type="ECO:0000256" key="1">
    <source>
        <dbReference type="ARBA" id="ARBA00004496"/>
    </source>
</evidence>
<proteinExistence type="predicted"/>
<dbReference type="SMART" id="SM00325">
    <property type="entry name" value="RhoGEF"/>
    <property type="match status" value="1"/>
</dbReference>
<dbReference type="EMBL" id="JASPKY010000634">
    <property type="protein sequence ID" value="KAK9687554.1"/>
    <property type="molecule type" value="Genomic_DNA"/>
</dbReference>
<name>A0AAW1IDJ3_POPJA</name>
<dbReference type="InterPro" id="IPR001849">
    <property type="entry name" value="PH_domain"/>
</dbReference>
<organism evidence="6 7">
    <name type="scientific">Popillia japonica</name>
    <name type="common">Japanese beetle</name>
    <dbReference type="NCBI Taxonomy" id="7064"/>
    <lineage>
        <taxon>Eukaryota</taxon>
        <taxon>Metazoa</taxon>
        <taxon>Ecdysozoa</taxon>
        <taxon>Arthropoda</taxon>
        <taxon>Hexapoda</taxon>
        <taxon>Insecta</taxon>
        <taxon>Pterygota</taxon>
        <taxon>Neoptera</taxon>
        <taxon>Endopterygota</taxon>
        <taxon>Coleoptera</taxon>
        <taxon>Polyphaga</taxon>
        <taxon>Scarabaeiformia</taxon>
        <taxon>Scarabaeidae</taxon>
        <taxon>Rutelinae</taxon>
        <taxon>Popillia</taxon>
    </lineage>
</organism>
<feature type="compositionally biased region" description="Low complexity" evidence="3">
    <location>
        <begin position="308"/>
        <end position="319"/>
    </location>
</feature>
<keyword evidence="7" id="KW-1185">Reference proteome</keyword>
<dbReference type="GO" id="GO:0035025">
    <property type="term" value="P:positive regulation of Rho protein signal transduction"/>
    <property type="evidence" value="ECO:0007669"/>
    <property type="project" value="TreeGrafter"/>
</dbReference>
<evidence type="ECO:0000259" key="5">
    <source>
        <dbReference type="PROSITE" id="PS50010"/>
    </source>
</evidence>
<comment type="caution">
    <text evidence="6">The sequence shown here is derived from an EMBL/GenBank/DDBJ whole genome shotgun (WGS) entry which is preliminary data.</text>
</comment>
<dbReference type="InterPro" id="IPR035899">
    <property type="entry name" value="DBL_dom_sf"/>
</dbReference>
<dbReference type="GO" id="GO:0005085">
    <property type="term" value="F:guanyl-nucleotide exchange factor activity"/>
    <property type="evidence" value="ECO:0007669"/>
    <property type="project" value="InterPro"/>
</dbReference>
<feature type="region of interest" description="Disordered" evidence="3">
    <location>
        <begin position="166"/>
        <end position="211"/>
    </location>
</feature>
<sequence>MATVVSHAMRRYPITPPDADYSSYGFRSSSSSQSWSKSEEAESSLSRSMRYAEPWLYGSVRAPSGLLLTPALVLCSCADYLNGTKRSSKKGQTICKKCKGTKIPLNAIEASKFGTVRCYPTAPTQPTCVRAGTVKVSSSKSRPSILNTSGDPYDLMRRSRLAISDNVAHTQYRARSVSPSKSRTSSENRTASSSLRSKSSTNHNPSKYSTVGRKSILECSVNPYELMGTDEPPDASITLVNGQRIRVRPKVQEMQNSEYEDVQIRRQSSQRHSKSSHNYQQYQMARAKIAQSNTANNKSNPNEKESECNNNINNASNSNRFKSILKKPTTTFNDTDLRGGPVERSPSPARKSGSHFYLPLPANNSTPRKKVQFLVENELVSRENKVLPNDYETDNEVFVDVPEITERDNEKEENTEGEEEEKIAISVKHNMQEESTTDSETSKDKGSSVQTTNTYKLRRTKSERKTQEAAKVFFHDTMALRLKSGRNDTRDVFTKNDLEKLDGVDTTKLKNFEKIRPRGPPPQPPPSLNVIQSKSAAEMSETHLKLPEVPKLAPLASPECLIISQDRNENVLPLLENTILNDKPFKEATDAKKSMTEKEFAANLIEKAVERSQQAMKNITQSRNDVSIETKSKRTRKTGNVLEICPISTHNQNNFHNKDISETNNERALSIIGDSKQIVDMPRKTIPETRLDIPKKSAGDDIPPPNDIKNNTNPGNINDFIEEVLTIKKIEAKSPPQSSFLDQVNYMSSTSSDQSESNESSLESMNSDPPAAPPRKKSNNRQSFTISMTNNHPINIASPVVVNETTNKTIVKISSPLTPPVHKLKIRNEFPETNMSSVTITDNNLGKTSIMINGDDCYCTVNVNDDVSIYQSSVVVKDSGVTIPPPERKSSSIYITGNFVGPSTLLEKIADTERNRDDTNKYEDVKESAGCQPVNNSTSNYSTRISNQPSSQVNNQLIRENQKESIATNALDVLCSTEMLKQILCDPVEAVKRNLVPHVCGKSDVSRRPRSRKTIESDDLVASFLNDSLLNGTASIDKLPPNHVSQLIEESFLKLRNHDNVIVDDDKDVSSEHSSTTQYEIMDPGSDCYTDNSNRSSVTEEELSTRSKFYELLAESAVEVSESDDHHYESIKANVDPIYEEIEIPPPLPSNPPPKMLLDDLQLDKEYTTRSIFEGASKYDILSYLVDAKERGIVPEDSYTYNFNNSGVVVEDDVKESSEPYNRVSHMSTVSDSSEESSLVLSNALLDDKVQRSIEVERNDSGVGSETSKSSLSKYRTKQEQTLICEDCDGTVDLLGENEPLICRKCVKKRTERKEIITEIVETEEKYSRDLQIILEEFYQPMLVAGLLTSEQLSAIFLNVEELLENSQALAERLRDAVEIAIEQGDEDLLTVNIGKLILEAAPMLHAFETYCIRQGAASLLLASLEKEKELLRIFLRVSQMENTVLRRMNLNSFLMVPVQRVTKYPLLLARLYKVTPSHHETREQLKESQHKIELHLNHMNSETKDVPSKLWRRISNNNGRRSSSEMDLVNIKLRKIAVDVLEWNHDEARFALEGKLLFTQPTDNNWRKGRTIKLTPVNALLVTNGKVSNSANRPEPADEGLIFSRHSGVREAALLLVRDKNGRYSLLREPLYLDRCVIAADPAWQSYFEVQELLGKDTFIFKADDEDQTKIWYRHLQYYAQGMGAWRKRRNALANIMINGMGLRS</sequence>
<evidence type="ECO:0000313" key="6">
    <source>
        <dbReference type="EMBL" id="KAK9687554.1"/>
    </source>
</evidence>
<dbReference type="PROSITE" id="PS50003">
    <property type="entry name" value="PH_DOMAIN"/>
    <property type="match status" value="1"/>
</dbReference>
<protein>
    <submittedName>
        <fullName evidence="6">RhoGEF domain</fullName>
    </submittedName>
</protein>
<dbReference type="Pfam" id="PF00621">
    <property type="entry name" value="RhoGEF"/>
    <property type="match status" value="1"/>
</dbReference>
<dbReference type="Proteomes" id="UP001458880">
    <property type="component" value="Unassembled WGS sequence"/>
</dbReference>
<dbReference type="InterPro" id="IPR000219">
    <property type="entry name" value="DH_dom"/>
</dbReference>
<dbReference type="Gene3D" id="1.20.900.10">
    <property type="entry name" value="Dbl homology (DH) domain"/>
    <property type="match status" value="1"/>
</dbReference>
<reference evidence="6 7" key="1">
    <citation type="journal article" date="2024" name="BMC Genomics">
        <title>De novo assembly and annotation of Popillia japonica's genome with initial clues to its potential as an invasive pest.</title>
        <authorList>
            <person name="Cucini C."/>
            <person name="Boschi S."/>
            <person name="Funari R."/>
            <person name="Cardaioli E."/>
            <person name="Iannotti N."/>
            <person name="Marturano G."/>
            <person name="Paoli F."/>
            <person name="Bruttini M."/>
            <person name="Carapelli A."/>
            <person name="Frati F."/>
            <person name="Nardi F."/>
        </authorList>
    </citation>
    <scope>NUCLEOTIDE SEQUENCE [LARGE SCALE GENOMIC DNA]</scope>
    <source>
        <strain evidence="6">DMR45628</strain>
    </source>
</reference>
<feature type="domain" description="PH" evidence="4">
    <location>
        <begin position="1550"/>
        <end position="1682"/>
    </location>
</feature>
<dbReference type="FunFam" id="1.20.900.10:FF:000038">
    <property type="entry name" value="Myosin-M heavy chain"/>
    <property type="match status" value="1"/>
</dbReference>
<evidence type="ECO:0000256" key="3">
    <source>
        <dbReference type="SAM" id="MobiDB-lite"/>
    </source>
</evidence>
<accession>A0AAW1IDJ3</accession>
<feature type="compositionally biased region" description="Basic and acidic residues" evidence="3">
    <location>
        <begin position="913"/>
        <end position="927"/>
    </location>
</feature>
<dbReference type="InterPro" id="IPR051480">
    <property type="entry name" value="Endocytic_GEF_Adapter"/>
</dbReference>
<evidence type="ECO:0000256" key="2">
    <source>
        <dbReference type="ARBA" id="ARBA00022490"/>
    </source>
</evidence>
<comment type="subcellular location">
    <subcellularLocation>
        <location evidence="1">Cytoplasm</location>
    </subcellularLocation>
</comment>
<dbReference type="PROSITE" id="PS50010">
    <property type="entry name" value="DH_2"/>
    <property type="match status" value="1"/>
</dbReference>
<feature type="region of interest" description="Disordered" evidence="3">
    <location>
        <begin position="913"/>
        <end position="950"/>
    </location>
</feature>